<dbReference type="AlphaFoldDB" id="A0A9D1NJ25"/>
<protein>
    <submittedName>
        <fullName evidence="3">Copper amine oxidase N-terminal domain-containing protein</fullName>
    </submittedName>
</protein>
<gene>
    <name evidence="3" type="ORF">IAC74_07920</name>
</gene>
<dbReference type="SUPFAM" id="SSF55383">
    <property type="entry name" value="Copper amine oxidase, domain N"/>
    <property type="match status" value="1"/>
</dbReference>
<sequence length="303" mass="33057">MKRVLCTLLAVLLAFGQVLDLSANAEQTEITIKLDGETLTFDQQPIMQQDRVLVPMRVIFEALGCTVGWEESTRTASAEKDGVAIYLQIGNEIMYRNGEEVLLDVAPCQVGDRTLVPIRAVSEALGASVTWEQYANCVTIFSAEYQENPPLELQTAYLDCIGKKPAEVAAVFGPVAGVEGPVQSAMFRHRDSGSDVWFEYDGARPGEDGQIVPTDGAVCISIRAPLSVFLPGVPERLSEGEAALYFGELHLEYVAFMDREALVHTGDKYTVYIAGTDDGNGVYPDSTVWVSIGNEYYLDVIGL</sequence>
<comment type="caution">
    <text evidence="3">The sequence shown here is derived from an EMBL/GenBank/DDBJ whole genome shotgun (WGS) entry which is preliminary data.</text>
</comment>
<evidence type="ECO:0000259" key="2">
    <source>
        <dbReference type="Pfam" id="PF07833"/>
    </source>
</evidence>
<dbReference type="Gene3D" id="3.30.457.10">
    <property type="entry name" value="Copper amine oxidase-like, N-terminal domain"/>
    <property type="match status" value="1"/>
</dbReference>
<organism evidence="3 4">
    <name type="scientific">Candidatus Aphodoplasma excrementigallinarum</name>
    <dbReference type="NCBI Taxonomy" id="2840673"/>
    <lineage>
        <taxon>Bacteria</taxon>
        <taxon>Bacillati</taxon>
        <taxon>Bacillota</taxon>
        <taxon>Clostridia</taxon>
        <taxon>Eubacteriales</taxon>
        <taxon>Candidatus Aphodoplasma</taxon>
    </lineage>
</organism>
<keyword evidence="1" id="KW-0732">Signal</keyword>
<dbReference type="InterPro" id="IPR012854">
    <property type="entry name" value="Cu_amine_oxidase-like_N"/>
</dbReference>
<feature type="domain" description="Copper amine oxidase-like N-terminal" evidence="2">
    <location>
        <begin position="34"/>
        <end position="140"/>
    </location>
</feature>
<evidence type="ECO:0000313" key="4">
    <source>
        <dbReference type="Proteomes" id="UP000886743"/>
    </source>
</evidence>
<proteinExistence type="predicted"/>
<reference evidence="3" key="1">
    <citation type="submission" date="2020-10" db="EMBL/GenBank/DDBJ databases">
        <authorList>
            <person name="Gilroy R."/>
        </authorList>
    </citation>
    <scope>NUCLEOTIDE SEQUENCE</scope>
    <source>
        <strain evidence="3">4920</strain>
    </source>
</reference>
<accession>A0A9D1NJ25</accession>
<name>A0A9D1NJ25_9FIRM</name>
<reference evidence="3" key="2">
    <citation type="journal article" date="2021" name="PeerJ">
        <title>Extensive microbial diversity within the chicken gut microbiome revealed by metagenomics and culture.</title>
        <authorList>
            <person name="Gilroy R."/>
            <person name="Ravi A."/>
            <person name="Getino M."/>
            <person name="Pursley I."/>
            <person name="Horton D.L."/>
            <person name="Alikhan N.F."/>
            <person name="Baker D."/>
            <person name="Gharbi K."/>
            <person name="Hall N."/>
            <person name="Watson M."/>
            <person name="Adriaenssens E.M."/>
            <person name="Foster-Nyarko E."/>
            <person name="Jarju S."/>
            <person name="Secka A."/>
            <person name="Antonio M."/>
            <person name="Oren A."/>
            <person name="Chaudhuri R.R."/>
            <person name="La Ragione R."/>
            <person name="Hildebrand F."/>
            <person name="Pallen M.J."/>
        </authorList>
    </citation>
    <scope>NUCLEOTIDE SEQUENCE</scope>
    <source>
        <strain evidence="3">4920</strain>
    </source>
</reference>
<dbReference type="EMBL" id="DVOF01000240">
    <property type="protein sequence ID" value="HIV03487.1"/>
    <property type="molecule type" value="Genomic_DNA"/>
</dbReference>
<feature type="chain" id="PRO_5038453684" evidence="1">
    <location>
        <begin position="26"/>
        <end position="303"/>
    </location>
</feature>
<dbReference type="InterPro" id="IPR036582">
    <property type="entry name" value="Mao_N_sf"/>
</dbReference>
<dbReference type="Proteomes" id="UP000886743">
    <property type="component" value="Unassembled WGS sequence"/>
</dbReference>
<dbReference type="Pfam" id="PF07833">
    <property type="entry name" value="Cu_amine_oxidN1"/>
    <property type="match status" value="1"/>
</dbReference>
<evidence type="ECO:0000256" key="1">
    <source>
        <dbReference type="SAM" id="SignalP"/>
    </source>
</evidence>
<feature type="signal peptide" evidence="1">
    <location>
        <begin position="1"/>
        <end position="25"/>
    </location>
</feature>
<evidence type="ECO:0000313" key="3">
    <source>
        <dbReference type="EMBL" id="HIV03487.1"/>
    </source>
</evidence>